<evidence type="ECO:0000256" key="2">
    <source>
        <dbReference type="ARBA" id="ARBA00023172"/>
    </source>
</evidence>
<evidence type="ECO:0000256" key="1">
    <source>
        <dbReference type="ARBA" id="ARBA00023125"/>
    </source>
</evidence>
<name>A0ABW5N3K5_9FLAO</name>
<dbReference type="Pfam" id="PF00239">
    <property type="entry name" value="Resolvase"/>
    <property type="match status" value="1"/>
</dbReference>
<gene>
    <name evidence="5" type="ORF">ACFSTE_02485</name>
</gene>
<evidence type="ECO:0000313" key="6">
    <source>
        <dbReference type="Proteomes" id="UP001597459"/>
    </source>
</evidence>
<protein>
    <submittedName>
        <fullName evidence="5">Recombinase family protein</fullName>
    </submittedName>
</protein>
<dbReference type="InterPro" id="IPR036162">
    <property type="entry name" value="Resolvase-like_N_sf"/>
</dbReference>
<sequence length="547" mass="63450">MSLEYFEKFIVKAEKQITVNNNVWVYTRVSSKDQEVNKSLKYQKKFADQYALEKGLVITKYFGATYESAKGDFTRKEFKKLITEVSKTKDKPFAILIYKMNRFSRSGANAIALTNELVHQNNVHLIEVNSGISTETQDGEYQILKKLLRARKENLERMEHTLPGMKTFLEDGNYLGRAPLGYTLKGTRVTEFSRRSQHQQIEINQDGKLLKKAWLMKARGEKDYIIQKEMAKYGLKISKQKLSAMWSKATYCGISTNKLLDKPIKGNWKPIVSIANFKRVQAILETHKNRGYQISKLNVDRPLTGFLRCMYCNNKLTSYEVKKKKLHYYTCQKCKGVNLNANSSKRSLKKGVHNTFIEFLESFKLDKHLIEPFKMQIKLLLKNHNNNEYEIKETIEKRIKALKNKSKKLIDKLMNDVIDDYTYKTYKEEIDKELLQLNVNLKSQSKKISNLDDFIDSIVIFSQNISKYWDSGSFEIKTKLQELIFPKGLTINPENRQYLTNEINLLFAINATIARDTEFYKKEKASIDTSLSCLVAGTGLEPVTFGL</sequence>
<reference evidence="6" key="1">
    <citation type="journal article" date="2019" name="Int. J. Syst. Evol. Microbiol.">
        <title>The Global Catalogue of Microorganisms (GCM) 10K type strain sequencing project: providing services to taxonomists for standard genome sequencing and annotation.</title>
        <authorList>
            <consortium name="The Broad Institute Genomics Platform"/>
            <consortium name="The Broad Institute Genome Sequencing Center for Infectious Disease"/>
            <person name="Wu L."/>
            <person name="Ma J."/>
        </authorList>
    </citation>
    <scope>NUCLEOTIDE SEQUENCE [LARGE SCALE GENOMIC DNA]</scope>
    <source>
        <strain evidence="6">KCTC 42423</strain>
    </source>
</reference>
<keyword evidence="2" id="KW-0233">DNA recombination</keyword>
<dbReference type="EMBL" id="JBHULX010000001">
    <property type="protein sequence ID" value="MFD2589679.1"/>
    <property type="molecule type" value="Genomic_DNA"/>
</dbReference>
<evidence type="ECO:0000259" key="4">
    <source>
        <dbReference type="SMART" id="SM00857"/>
    </source>
</evidence>
<accession>A0ABW5N3K5</accession>
<proteinExistence type="predicted"/>
<dbReference type="RefSeq" id="WP_378258329.1">
    <property type="nucleotide sequence ID" value="NZ_JBHSJV010000001.1"/>
</dbReference>
<dbReference type="InterPro" id="IPR006119">
    <property type="entry name" value="Resolv_N"/>
</dbReference>
<dbReference type="PANTHER" id="PTHR30461">
    <property type="entry name" value="DNA-INVERTASE FROM LAMBDOID PROPHAGE"/>
    <property type="match status" value="1"/>
</dbReference>
<feature type="coiled-coil region" evidence="3">
    <location>
        <begin position="385"/>
        <end position="447"/>
    </location>
</feature>
<feature type="domain" description="Resolvase/invertase-type recombinase catalytic" evidence="4">
    <location>
        <begin position="23"/>
        <end position="156"/>
    </location>
</feature>
<keyword evidence="3" id="KW-0175">Coiled coil</keyword>
<dbReference type="CDD" id="cd00338">
    <property type="entry name" value="Ser_Recombinase"/>
    <property type="match status" value="1"/>
</dbReference>
<dbReference type="InterPro" id="IPR038109">
    <property type="entry name" value="DNA_bind_recomb_sf"/>
</dbReference>
<dbReference type="Gene3D" id="3.90.1750.20">
    <property type="entry name" value="Putative Large Serine Recombinase, Chain B, Domain 2"/>
    <property type="match status" value="1"/>
</dbReference>
<evidence type="ECO:0000313" key="5">
    <source>
        <dbReference type="EMBL" id="MFD2589679.1"/>
    </source>
</evidence>
<evidence type="ECO:0000256" key="3">
    <source>
        <dbReference type="SAM" id="Coils"/>
    </source>
</evidence>
<keyword evidence="1" id="KW-0238">DNA-binding</keyword>
<dbReference type="SMART" id="SM00857">
    <property type="entry name" value="Resolvase"/>
    <property type="match status" value="1"/>
</dbReference>
<dbReference type="InterPro" id="IPR050639">
    <property type="entry name" value="SSR_resolvase"/>
</dbReference>
<keyword evidence="6" id="KW-1185">Reference proteome</keyword>
<dbReference type="Proteomes" id="UP001597459">
    <property type="component" value="Unassembled WGS sequence"/>
</dbReference>
<dbReference type="PANTHER" id="PTHR30461:SF2">
    <property type="entry name" value="SERINE RECOMBINASE PINE-RELATED"/>
    <property type="match status" value="1"/>
</dbReference>
<comment type="caution">
    <text evidence="5">The sequence shown here is derived from an EMBL/GenBank/DDBJ whole genome shotgun (WGS) entry which is preliminary data.</text>
</comment>
<organism evidence="5 6">
    <name type="scientific">Aquimarina hainanensis</name>
    <dbReference type="NCBI Taxonomy" id="1578017"/>
    <lineage>
        <taxon>Bacteria</taxon>
        <taxon>Pseudomonadati</taxon>
        <taxon>Bacteroidota</taxon>
        <taxon>Flavobacteriia</taxon>
        <taxon>Flavobacteriales</taxon>
        <taxon>Flavobacteriaceae</taxon>
        <taxon>Aquimarina</taxon>
    </lineage>
</organism>
<dbReference type="Gene3D" id="3.40.50.1390">
    <property type="entry name" value="Resolvase, N-terminal catalytic domain"/>
    <property type="match status" value="1"/>
</dbReference>
<dbReference type="SUPFAM" id="SSF53041">
    <property type="entry name" value="Resolvase-like"/>
    <property type="match status" value="1"/>
</dbReference>